<name>A0ABS6BAT3_9NOCA</name>
<dbReference type="PANTHER" id="PTHR28139">
    <property type="entry name" value="UPF0768 PROTEIN YBL029C-A"/>
    <property type="match status" value="1"/>
</dbReference>
<dbReference type="RefSeq" id="WP_215922360.1">
    <property type="nucleotide sequence ID" value="NZ_JAHKNI010000014.1"/>
</dbReference>
<dbReference type="PROSITE" id="PS51257">
    <property type="entry name" value="PROKAR_LIPOPROTEIN"/>
    <property type="match status" value="1"/>
</dbReference>
<comment type="caution">
    <text evidence="2">The sequence shown here is derived from an EMBL/GenBank/DDBJ whole genome shotgun (WGS) entry which is preliminary data.</text>
</comment>
<feature type="domain" description="Zinc-ribbon 15" evidence="1">
    <location>
        <begin position="19"/>
        <end position="62"/>
    </location>
</feature>
<proteinExistence type="predicted"/>
<dbReference type="Proteomes" id="UP000733379">
    <property type="component" value="Unassembled WGS sequence"/>
</dbReference>
<dbReference type="EMBL" id="JAHKNI010000014">
    <property type="protein sequence ID" value="MBU3066269.1"/>
    <property type="molecule type" value="Genomic_DNA"/>
</dbReference>
<evidence type="ECO:0000313" key="2">
    <source>
        <dbReference type="EMBL" id="MBU3066269.1"/>
    </source>
</evidence>
<gene>
    <name evidence="2" type="ORF">KO481_32720</name>
</gene>
<protein>
    <submittedName>
        <fullName evidence="2">Zinc ribbon domain-containing protein</fullName>
    </submittedName>
</protein>
<keyword evidence="3" id="KW-1185">Reference proteome</keyword>
<accession>A0ABS6BAT3</accession>
<dbReference type="Pfam" id="PF17032">
    <property type="entry name" value="Zn_ribbon_15"/>
    <property type="match status" value="1"/>
</dbReference>
<dbReference type="PANTHER" id="PTHR28139:SF1">
    <property type="entry name" value="UPF0768 PROTEIN YBL029C-A"/>
    <property type="match status" value="1"/>
</dbReference>
<evidence type="ECO:0000313" key="3">
    <source>
        <dbReference type="Proteomes" id="UP000733379"/>
    </source>
</evidence>
<dbReference type="InterPro" id="IPR031493">
    <property type="entry name" value="Zinc_ribbon_15"/>
</dbReference>
<reference evidence="2 3" key="1">
    <citation type="submission" date="2021-06" db="EMBL/GenBank/DDBJ databases">
        <title>Actinomycetes sequencing.</title>
        <authorList>
            <person name="Shan Q."/>
        </authorList>
    </citation>
    <scope>NUCLEOTIDE SEQUENCE [LARGE SCALE GENOMIC DNA]</scope>
    <source>
        <strain evidence="2 3">NEAU-G5</strain>
    </source>
</reference>
<organism evidence="2 3">
    <name type="scientific">Nocardia albiluteola</name>
    <dbReference type="NCBI Taxonomy" id="2842303"/>
    <lineage>
        <taxon>Bacteria</taxon>
        <taxon>Bacillati</taxon>
        <taxon>Actinomycetota</taxon>
        <taxon>Actinomycetes</taxon>
        <taxon>Mycobacteriales</taxon>
        <taxon>Nocardiaceae</taxon>
        <taxon>Nocardia</taxon>
    </lineage>
</organism>
<sequence>MIIFGTRSYLYQLAMLLLACGRCGNTAAHVLRKRETKFTLFFIPLFTTSTTYTTQCTYCGIQQQGTEQQANQLLAYANQQPYGQPRPSYQP</sequence>
<evidence type="ECO:0000259" key="1">
    <source>
        <dbReference type="Pfam" id="PF17032"/>
    </source>
</evidence>